<gene>
    <name evidence="5" type="ORF">SSLN_LOCUS12159</name>
</gene>
<dbReference type="GO" id="GO:0030054">
    <property type="term" value="C:cell junction"/>
    <property type="evidence" value="ECO:0007669"/>
    <property type="project" value="TreeGrafter"/>
</dbReference>
<evidence type="ECO:0000313" key="6">
    <source>
        <dbReference type="Proteomes" id="UP000275846"/>
    </source>
</evidence>
<dbReference type="GO" id="GO:0097120">
    <property type="term" value="P:receptor localization to synapse"/>
    <property type="evidence" value="ECO:0007669"/>
    <property type="project" value="TreeGrafter"/>
</dbReference>
<keyword evidence="2" id="KW-0472">Membrane</keyword>
<reference evidence="7" key="1">
    <citation type="submission" date="2016-06" db="UniProtKB">
        <authorList>
            <consortium name="WormBaseParasite"/>
        </authorList>
    </citation>
    <scope>IDENTIFICATION</scope>
</reference>
<proteinExistence type="predicted"/>
<sequence length="285" mass="31257">MSESHQQDKSKMDESLTEPALLDCEKSYPVSAPDIEGDTSDVQESFQQIAKDDQGNASPLEESEWDYLEVVLNRPIGQSQSFGFTIAGGYDAPQENGDPSVYVTRLAPGGIADVDDRLRPFDQIISVNGTDLTCVSNAEAIQILREAGDTLALIVRRYLGTESNSEMAFPIPAKRANETRTTSNVEAELDGEVARASEPYWYEVNNMDLGTATHEEAVRMLRNAGTRVHLMLCRPPPPSDHDGSSIDKLARKNRGFLSPSSTLSSAGPPSPTEVPRQPTARYRKR</sequence>
<keyword evidence="6" id="KW-1185">Reference proteome</keyword>
<feature type="compositionally biased region" description="Basic and acidic residues" evidence="3">
    <location>
        <begin position="239"/>
        <end position="250"/>
    </location>
</feature>
<dbReference type="GO" id="GO:0043113">
    <property type="term" value="P:receptor clustering"/>
    <property type="evidence" value="ECO:0007669"/>
    <property type="project" value="TreeGrafter"/>
</dbReference>
<dbReference type="Gene3D" id="6.20.370.60">
    <property type="match status" value="1"/>
</dbReference>
<dbReference type="WBParaSite" id="SSLN_0001261601-mRNA-1">
    <property type="protein sequence ID" value="SSLN_0001261601-mRNA-1"/>
    <property type="gene ID" value="SSLN_0001261601"/>
</dbReference>
<dbReference type="PANTHER" id="PTHR23119">
    <property type="entry name" value="DISCS LARGE"/>
    <property type="match status" value="1"/>
</dbReference>
<feature type="compositionally biased region" description="Basic and acidic residues" evidence="3">
    <location>
        <begin position="1"/>
        <end position="14"/>
    </location>
</feature>
<dbReference type="AlphaFoldDB" id="A0A183T6R1"/>
<reference evidence="5 6" key="2">
    <citation type="submission" date="2018-11" db="EMBL/GenBank/DDBJ databases">
        <authorList>
            <consortium name="Pathogen Informatics"/>
        </authorList>
    </citation>
    <scope>NUCLEOTIDE SEQUENCE [LARGE SCALE GENOMIC DNA]</scope>
    <source>
        <strain evidence="5 6">NST_G2</strain>
    </source>
</reference>
<feature type="compositionally biased region" description="Polar residues" evidence="3">
    <location>
        <begin position="258"/>
        <end position="267"/>
    </location>
</feature>
<dbReference type="InterPro" id="IPR050614">
    <property type="entry name" value="Synaptic_Scaffolding_LAP-MAGUK"/>
</dbReference>
<dbReference type="PROSITE" id="PS50106">
    <property type="entry name" value="PDZ"/>
    <property type="match status" value="1"/>
</dbReference>
<feature type="domain" description="PDZ" evidence="4">
    <location>
        <begin position="69"/>
        <end position="159"/>
    </location>
</feature>
<dbReference type="Gene3D" id="2.30.42.10">
    <property type="match status" value="1"/>
</dbReference>
<dbReference type="GO" id="GO:0019901">
    <property type="term" value="F:protein kinase binding"/>
    <property type="evidence" value="ECO:0007669"/>
    <property type="project" value="TreeGrafter"/>
</dbReference>
<dbReference type="STRING" id="70667.A0A183T6R1"/>
<accession>A0A183T6R1</accession>
<comment type="subcellular location">
    <subcellularLocation>
        <location evidence="1">Membrane</location>
    </subcellularLocation>
</comment>
<dbReference type="OrthoDB" id="78824at2759"/>
<dbReference type="GO" id="GO:0045197">
    <property type="term" value="P:establishment or maintenance of epithelial cell apical/basal polarity"/>
    <property type="evidence" value="ECO:0007669"/>
    <property type="project" value="TreeGrafter"/>
</dbReference>
<protein>
    <submittedName>
        <fullName evidence="7">PDZ domain-containing protein</fullName>
    </submittedName>
</protein>
<evidence type="ECO:0000259" key="4">
    <source>
        <dbReference type="PROSITE" id="PS50106"/>
    </source>
</evidence>
<dbReference type="Pfam" id="PF00595">
    <property type="entry name" value="PDZ"/>
    <property type="match status" value="1"/>
</dbReference>
<organism evidence="7">
    <name type="scientific">Schistocephalus solidus</name>
    <name type="common">Tapeworm</name>
    <dbReference type="NCBI Taxonomy" id="70667"/>
    <lineage>
        <taxon>Eukaryota</taxon>
        <taxon>Metazoa</taxon>
        <taxon>Spiralia</taxon>
        <taxon>Lophotrochozoa</taxon>
        <taxon>Platyhelminthes</taxon>
        <taxon>Cestoda</taxon>
        <taxon>Eucestoda</taxon>
        <taxon>Diphyllobothriidea</taxon>
        <taxon>Diphyllobothriidae</taxon>
        <taxon>Schistocephalus</taxon>
    </lineage>
</organism>
<evidence type="ECO:0000313" key="5">
    <source>
        <dbReference type="EMBL" id="VDL98544.1"/>
    </source>
</evidence>
<dbReference type="EMBL" id="UYSU01037065">
    <property type="protein sequence ID" value="VDL98544.1"/>
    <property type="molecule type" value="Genomic_DNA"/>
</dbReference>
<feature type="region of interest" description="Disordered" evidence="3">
    <location>
        <begin position="234"/>
        <end position="285"/>
    </location>
</feature>
<dbReference type="GO" id="GO:0098609">
    <property type="term" value="P:cell-cell adhesion"/>
    <property type="evidence" value="ECO:0007669"/>
    <property type="project" value="TreeGrafter"/>
</dbReference>
<feature type="region of interest" description="Disordered" evidence="3">
    <location>
        <begin position="1"/>
        <end position="60"/>
    </location>
</feature>
<dbReference type="SUPFAM" id="SSF50156">
    <property type="entry name" value="PDZ domain-like"/>
    <property type="match status" value="2"/>
</dbReference>
<dbReference type="InterPro" id="IPR001478">
    <property type="entry name" value="PDZ"/>
</dbReference>
<dbReference type="PANTHER" id="PTHR23119:SF51">
    <property type="entry name" value="DISKS LARGE 1 TUMOR SUPPRESSOR PROTEIN"/>
    <property type="match status" value="1"/>
</dbReference>
<dbReference type="Proteomes" id="UP000275846">
    <property type="component" value="Unassembled WGS sequence"/>
</dbReference>
<evidence type="ECO:0000256" key="1">
    <source>
        <dbReference type="ARBA" id="ARBA00004370"/>
    </source>
</evidence>
<dbReference type="GO" id="GO:0016323">
    <property type="term" value="C:basolateral plasma membrane"/>
    <property type="evidence" value="ECO:0007669"/>
    <property type="project" value="TreeGrafter"/>
</dbReference>
<evidence type="ECO:0000313" key="7">
    <source>
        <dbReference type="WBParaSite" id="SSLN_0001261601-mRNA-1"/>
    </source>
</evidence>
<dbReference type="InterPro" id="IPR036034">
    <property type="entry name" value="PDZ_sf"/>
</dbReference>
<evidence type="ECO:0000256" key="2">
    <source>
        <dbReference type="ARBA" id="ARBA00023136"/>
    </source>
</evidence>
<dbReference type="SMART" id="SM00228">
    <property type="entry name" value="PDZ"/>
    <property type="match status" value="1"/>
</dbReference>
<evidence type="ECO:0000256" key="3">
    <source>
        <dbReference type="SAM" id="MobiDB-lite"/>
    </source>
</evidence>
<name>A0A183T6R1_SCHSO</name>